<dbReference type="PROSITE" id="PS00071">
    <property type="entry name" value="GAPDH"/>
    <property type="match status" value="1"/>
</dbReference>
<keyword evidence="6" id="KW-0547">Nucleotide-binding</keyword>
<dbReference type="InterPro" id="IPR020829">
    <property type="entry name" value="GlycerAld_3-P_DH_cat"/>
</dbReference>
<evidence type="ECO:0000256" key="4">
    <source>
        <dbReference type="PIRSR" id="PIRSR000149-1"/>
    </source>
</evidence>
<dbReference type="Pfam" id="PF00044">
    <property type="entry name" value="Gp_dh_N"/>
    <property type="match status" value="1"/>
</dbReference>
<feature type="binding site" evidence="6">
    <location>
        <position position="320"/>
    </location>
    <ligand>
        <name>NAD(+)</name>
        <dbReference type="ChEBI" id="CHEBI:57540"/>
    </ligand>
</feature>
<dbReference type="EMBL" id="WHNW01000010">
    <property type="protein sequence ID" value="MPV86670.1"/>
    <property type="molecule type" value="Genomic_DNA"/>
</dbReference>
<dbReference type="FunFam" id="3.30.360.10:FF:000002">
    <property type="entry name" value="Glyceraldehyde-3-phosphate dehydrogenase"/>
    <property type="match status" value="1"/>
</dbReference>
<dbReference type="GO" id="GO:0051287">
    <property type="term" value="F:NAD binding"/>
    <property type="evidence" value="ECO:0007669"/>
    <property type="project" value="InterPro"/>
</dbReference>
<dbReference type="PANTHER" id="PTHR43148">
    <property type="entry name" value="GLYCERALDEHYDE-3-PHOSPHATE DEHYDROGENASE 2"/>
    <property type="match status" value="1"/>
</dbReference>
<feature type="binding site" evidence="5">
    <location>
        <begin position="154"/>
        <end position="156"/>
    </location>
    <ligand>
        <name>D-glyceraldehyde 3-phosphate</name>
        <dbReference type="ChEBI" id="CHEBI:59776"/>
    </ligand>
</feature>
<evidence type="ECO:0000256" key="1">
    <source>
        <dbReference type="ARBA" id="ARBA00007406"/>
    </source>
</evidence>
<comment type="similarity">
    <text evidence="1 8">Belongs to the glyceraldehyde-3-phosphate dehydrogenase family.</text>
</comment>
<feature type="binding site" evidence="5">
    <location>
        <position position="185"/>
    </location>
    <ligand>
        <name>D-glyceraldehyde 3-phosphate</name>
        <dbReference type="ChEBI" id="CHEBI:59776"/>
    </ligand>
</feature>
<dbReference type="CDD" id="cd18126">
    <property type="entry name" value="GAPDH_I_C"/>
    <property type="match status" value="1"/>
</dbReference>
<dbReference type="PIRSF" id="PIRSF000149">
    <property type="entry name" value="GAP_DH"/>
    <property type="match status" value="1"/>
</dbReference>
<evidence type="ECO:0000256" key="5">
    <source>
        <dbReference type="PIRSR" id="PIRSR000149-2"/>
    </source>
</evidence>
<keyword evidence="12" id="KW-1185">Reference proteome</keyword>
<feature type="binding site" evidence="6">
    <location>
        <position position="124"/>
    </location>
    <ligand>
        <name>NAD(+)</name>
        <dbReference type="ChEBI" id="CHEBI:57540"/>
    </ligand>
</feature>
<dbReference type="Pfam" id="PF02800">
    <property type="entry name" value="Gp_dh_C"/>
    <property type="match status" value="1"/>
</dbReference>
<dbReference type="InterPro" id="IPR006424">
    <property type="entry name" value="Glyceraldehyde-3-P_DH_1"/>
</dbReference>
<dbReference type="FunFam" id="3.40.50.720:FF:000001">
    <property type="entry name" value="Glyceraldehyde-3-phosphate dehydrogenase"/>
    <property type="match status" value="1"/>
</dbReference>
<dbReference type="InterPro" id="IPR036291">
    <property type="entry name" value="NAD(P)-bd_dom_sf"/>
</dbReference>
<dbReference type="EC" id="1.2.1.-" evidence="9"/>
<dbReference type="InterPro" id="IPR020828">
    <property type="entry name" value="GlycerAld_3-P_DH_NAD(P)-bd"/>
</dbReference>
<gene>
    <name evidence="11" type="primary">gap</name>
    <name evidence="11" type="ORF">GCU85_08030</name>
</gene>
<dbReference type="AlphaFoldDB" id="A0A6N7EYN9"/>
<evidence type="ECO:0000256" key="9">
    <source>
        <dbReference type="RuleBase" id="RU361160"/>
    </source>
</evidence>
<sequence length="338" mass="36571">MAIKVAINGFGRIGSNVVRAIYEYGLQDEIQVVAANSRSPVESIAHLTRYDSVHGRFNAEITTRGEDTLIINGDEIRYTRHANPADCDWGALGVDVVMECTGIFRSRETVQPHFDAGAKKVLISAPGEDVDATIVYGVNEDELKSTDRVVSNASCTTNCLAPVAKILDASIGIEKGLMTTIHAYTSDQRLIDASHKDLRRARSAGISMIPTKTGAAKAVGLVLPSLQGKFDGFAVRVPTQNVSVVDLTFTAKKATSVDEINALLKSASEGGDSLGKVLGYNTEPLVSIDFNHRPESSIFDSTQTRVIDGNLVKIMTWYDNEWGFSCRMIDTAIAMVKV</sequence>
<feature type="site" description="Activates thiol group during catalysis" evidence="7">
    <location>
        <position position="182"/>
    </location>
</feature>
<evidence type="ECO:0000256" key="7">
    <source>
        <dbReference type="PIRSR" id="PIRSR000149-4"/>
    </source>
</evidence>
<dbReference type="GO" id="GO:0016620">
    <property type="term" value="F:oxidoreductase activity, acting on the aldehyde or oxo group of donors, NAD or NADP as acceptor"/>
    <property type="evidence" value="ECO:0007669"/>
    <property type="project" value="InterPro"/>
</dbReference>
<evidence type="ECO:0000256" key="6">
    <source>
        <dbReference type="PIRSR" id="PIRSR000149-3"/>
    </source>
</evidence>
<dbReference type="GO" id="GO:0006006">
    <property type="term" value="P:glucose metabolic process"/>
    <property type="evidence" value="ECO:0007669"/>
    <property type="project" value="InterPro"/>
</dbReference>
<dbReference type="Gene3D" id="3.30.360.10">
    <property type="entry name" value="Dihydrodipicolinate Reductase, domain 2"/>
    <property type="match status" value="1"/>
</dbReference>
<dbReference type="Gene3D" id="3.40.50.720">
    <property type="entry name" value="NAD(P)-binding Rossmann-like Domain"/>
    <property type="match status" value="1"/>
</dbReference>
<proteinExistence type="inferred from homology"/>
<evidence type="ECO:0000256" key="2">
    <source>
        <dbReference type="ARBA" id="ARBA00011881"/>
    </source>
</evidence>
<dbReference type="PRINTS" id="PR00078">
    <property type="entry name" value="G3PDHDRGNASE"/>
</dbReference>
<evidence type="ECO:0000313" key="11">
    <source>
        <dbReference type="EMBL" id="MPV86670.1"/>
    </source>
</evidence>
<dbReference type="InterPro" id="IPR020831">
    <property type="entry name" value="GlycerAld/Erythrose_P_DH"/>
</dbReference>
<dbReference type="SUPFAM" id="SSF51735">
    <property type="entry name" value="NAD(P)-binding Rossmann-fold domains"/>
    <property type="match status" value="1"/>
</dbReference>
<evidence type="ECO:0000256" key="8">
    <source>
        <dbReference type="RuleBase" id="RU000397"/>
    </source>
</evidence>
<organism evidence="11 12">
    <name type="scientific">Ostreibacterium oceani</name>
    <dbReference type="NCBI Taxonomy" id="2654998"/>
    <lineage>
        <taxon>Bacteria</taxon>
        <taxon>Pseudomonadati</taxon>
        <taxon>Pseudomonadota</taxon>
        <taxon>Gammaproteobacteria</taxon>
        <taxon>Cardiobacteriales</taxon>
        <taxon>Ostreibacteriaceae</taxon>
        <taxon>Ostreibacterium</taxon>
    </lineage>
</organism>
<evidence type="ECO:0000256" key="3">
    <source>
        <dbReference type="ARBA" id="ARBA00023002"/>
    </source>
</evidence>
<feature type="binding site" evidence="5">
    <location>
        <position position="236"/>
    </location>
    <ligand>
        <name>D-glyceraldehyde 3-phosphate</name>
        <dbReference type="ChEBI" id="CHEBI:59776"/>
    </ligand>
</feature>
<reference evidence="11 12" key="1">
    <citation type="submission" date="2019-10" db="EMBL/GenBank/DDBJ databases">
        <title>Cardiobacteriales fam. a chemoheterotrophic member of the order Cardiobacteriales, and proposal of Cardiobacteriales fam. nov.</title>
        <authorList>
            <person name="Wang C."/>
        </authorList>
    </citation>
    <scope>NUCLEOTIDE SEQUENCE [LARGE SCALE GENOMIC DNA]</scope>
    <source>
        <strain evidence="11 12">ML27</strain>
    </source>
</reference>
<name>A0A6N7EYN9_9GAMM</name>
<dbReference type="SMART" id="SM00846">
    <property type="entry name" value="Gp_dh_N"/>
    <property type="match status" value="1"/>
</dbReference>
<dbReference type="GO" id="GO:0050661">
    <property type="term" value="F:NADP binding"/>
    <property type="evidence" value="ECO:0007669"/>
    <property type="project" value="InterPro"/>
</dbReference>
<dbReference type="FunCoup" id="A0A6N7EYN9">
    <property type="interactions" value="88"/>
</dbReference>
<evidence type="ECO:0000259" key="10">
    <source>
        <dbReference type="SMART" id="SM00846"/>
    </source>
</evidence>
<keyword evidence="3 9" id="KW-0560">Oxidoreductase</keyword>
<comment type="caution">
    <text evidence="11">The sequence shown here is derived from an EMBL/GenBank/DDBJ whole genome shotgun (WGS) entry which is preliminary data.</text>
</comment>
<evidence type="ECO:0000313" key="12">
    <source>
        <dbReference type="Proteomes" id="UP000471298"/>
    </source>
</evidence>
<comment type="subunit">
    <text evidence="2">Homotetramer.</text>
</comment>
<accession>A0A6N7EYN9</accession>
<dbReference type="NCBIfam" id="TIGR01534">
    <property type="entry name" value="GAPDH-I"/>
    <property type="match status" value="1"/>
</dbReference>
<feature type="binding site" evidence="5">
    <location>
        <begin position="213"/>
        <end position="214"/>
    </location>
    <ligand>
        <name>D-glyceraldehyde 3-phosphate</name>
        <dbReference type="ChEBI" id="CHEBI:59776"/>
    </ligand>
</feature>
<dbReference type="InParanoid" id="A0A6N7EYN9"/>
<feature type="domain" description="Glyceraldehyde 3-phosphate dehydrogenase NAD(P) binding" evidence="10">
    <location>
        <begin position="3"/>
        <end position="155"/>
    </location>
</feature>
<feature type="active site" description="Nucleophile" evidence="4">
    <location>
        <position position="155"/>
    </location>
</feature>
<dbReference type="Proteomes" id="UP000471298">
    <property type="component" value="Unassembled WGS sequence"/>
</dbReference>
<keyword evidence="6" id="KW-0520">NAD</keyword>
<dbReference type="InterPro" id="IPR020830">
    <property type="entry name" value="GlycerAld_3-P_DH_AS"/>
</dbReference>
<protein>
    <recommendedName>
        <fullName evidence="9">Glyceraldehyde-3-phosphate dehydrogenase</fullName>
        <ecNumber evidence="9">1.2.1.-</ecNumber>
    </recommendedName>
</protein>
<dbReference type="CDD" id="cd05214">
    <property type="entry name" value="GAPDH_I_N"/>
    <property type="match status" value="1"/>
</dbReference>
<dbReference type="RefSeq" id="WP_152810665.1">
    <property type="nucleotide sequence ID" value="NZ_WHNW01000010.1"/>
</dbReference>
<feature type="binding site" evidence="6">
    <location>
        <begin position="12"/>
        <end position="13"/>
    </location>
    <ligand>
        <name>NAD(+)</name>
        <dbReference type="ChEBI" id="CHEBI:57540"/>
    </ligand>
</feature>
<dbReference type="SUPFAM" id="SSF55347">
    <property type="entry name" value="Glyceraldehyde-3-phosphate dehydrogenase-like, C-terminal domain"/>
    <property type="match status" value="1"/>
</dbReference>